<reference evidence="1 2" key="1">
    <citation type="submission" date="2023-04" db="EMBL/GenBank/DDBJ databases">
        <title>Forest soil microbial communities from Buena Vista Peninsula, Colon Province, Panama.</title>
        <authorList>
            <person name="Bouskill N."/>
        </authorList>
    </citation>
    <scope>NUCLEOTIDE SEQUENCE [LARGE SCALE GENOMIC DNA]</scope>
    <source>
        <strain evidence="1 2">CFH S0262</strain>
    </source>
</reference>
<keyword evidence="2" id="KW-1185">Reference proteome</keyword>
<comment type="caution">
    <text evidence="1">The sequence shown here is derived from an EMBL/GenBank/DDBJ whole genome shotgun (WGS) entry which is preliminary data.</text>
</comment>
<proteinExistence type="predicted"/>
<sequence length="431" mass="44175">MFMPRIPGRRSPGGPSLRRRTVTVLAALGIAAGGATLPATSASATPSPTPGTVISNQPLAQNQWIPGTAEAYRVTYWSTGPDGNAVETTGSVYVPTGTPPEGGWPVISWAHGTVGLAPDCAPSTTGASARDMQYLGTWMSKGYAVVASDYAFVGHPGVMPYLDGTVEAHNVVDMVKAGRNLDKHLSNKWVVIGQSQGGGAAITTARYATQFGGPELEYRGAVGTGVPAYIENIVAAFAPGFPPIALPAGMTAYGMYILAGLNVSHPELDVPSYLNATGMQWLQKASTMCLEPFENDIKGTVLASLLAKPLSGLNANGLLSGYMGVPESGYDKPFFIGQGLKDTDIVMPSTLLFGTRLVANGQPVTFRTYPTDHSGTMAASLPDSVPFVQELFAGQTPAPGFGSAGGSGSVSGNAGTASAGVVGTLLGSSGS</sequence>
<evidence type="ECO:0000313" key="1">
    <source>
        <dbReference type="EMBL" id="MDH6279738.1"/>
    </source>
</evidence>
<gene>
    <name evidence="1" type="ORF">M2280_000947</name>
</gene>
<accession>A0ABT6M5Z6</accession>
<protein>
    <submittedName>
        <fullName evidence="1">Pimeloyl-ACP methyl ester carboxylesterase</fullName>
    </submittedName>
</protein>
<dbReference type="SUPFAM" id="SSF53474">
    <property type="entry name" value="alpha/beta-Hydrolases"/>
    <property type="match status" value="1"/>
</dbReference>
<dbReference type="Proteomes" id="UP001160334">
    <property type="component" value="Unassembled WGS sequence"/>
</dbReference>
<dbReference type="InterPro" id="IPR029058">
    <property type="entry name" value="AB_hydrolase_fold"/>
</dbReference>
<dbReference type="PANTHER" id="PTHR34853">
    <property type="match status" value="1"/>
</dbReference>
<dbReference type="Gene3D" id="3.40.50.1820">
    <property type="entry name" value="alpha/beta hydrolase"/>
    <property type="match status" value="2"/>
</dbReference>
<dbReference type="Pfam" id="PF03583">
    <property type="entry name" value="LIP"/>
    <property type="match status" value="1"/>
</dbReference>
<name>A0ABT6M5Z6_9NOCA</name>
<evidence type="ECO:0000313" key="2">
    <source>
        <dbReference type="Proteomes" id="UP001160334"/>
    </source>
</evidence>
<organism evidence="1 2">
    <name type="scientific">Prescottella agglutinans</name>
    <dbReference type="NCBI Taxonomy" id="1644129"/>
    <lineage>
        <taxon>Bacteria</taxon>
        <taxon>Bacillati</taxon>
        <taxon>Actinomycetota</taxon>
        <taxon>Actinomycetes</taxon>
        <taxon>Mycobacteriales</taxon>
        <taxon>Nocardiaceae</taxon>
        <taxon>Prescottella</taxon>
    </lineage>
</organism>
<dbReference type="PIRSF" id="PIRSF029171">
    <property type="entry name" value="Esterase_LipA"/>
    <property type="match status" value="1"/>
</dbReference>
<dbReference type="EMBL" id="JARXVC010000002">
    <property type="protein sequence ID" value="MDH6279738.1"/>
    <property type="molecule type" value="Genomic_DNA"/>
</dbReference>
<dbReference type="InterPro" id="IPR005152">
    <property type="entry name" value="Lipase_secreted"/>
</dbReference>
<dbReference type="PANTHER" id="PTHR34853:SF1">
    <property type="entry name" value="LIPASE 5"/>
    <property type="match status" value="1"/>
</dbReference>